<dbReference type="AlphaFoldDB" id="A0A6C0F652"/>
<dbReference type="EMBL" id="MN738791">
    <property type="protein sequence ID" value="QHT37276.1"/>
    <property type="molecule type" value="Genomic_DNA"/>
</dbReference>
<keyword evidence="1" id="KW-0812">Transmembrane</keyword>
<keyword evidence="1" id="KW-1133">Transmembrane helix</keyword>
<proteinExistence type="predicted"/>
<sequence>MLILNEMLIFWLFLFVGTYVDKLLALISNHETETIYMSFAMINIQIIALVLAAVYLSRKFAHFIKDEIPGAGLLLGYSFLATQKTFDKRVQKVSKEFPSLKS</sequence>
<organism evidence="2">
    <name type="scientific">viral metagenome</name>
    <dbReference type="NCBI Taxonomy" id="1070528"/>
    <lineage>
        <taxon>unclassified sequences</taxon>
        <taxon>metagenomes</taxon>
        <taxon>organismal metagenomes</taxon>
    </lineage>
</organism>
<accession>A0A6C0F652</accession>
<reference evidence="2" key="1">
    <citation type="journal article" date="2020" name="Nature">
        <title>Giant virus diversity and host interactions through global metagenomics.</title>
        <authorList>
            <person name="Schulz F."/>
            <person name="Roux S."/>
            <person name="Paez-Espino D."/>
            <person name="Jungbluth S."/>
            <person name="Walsh D.A."/>
            <person name="Denef V.J."/>
            <person name="McMahon K.D."/>
            <person name="Konstantinidis K.T."/>
            <person name="Eloe-Fadrosh E.A."/>
            <person name="Kyrpides N.C."/>
            <person name="Woyke T."/>
        </authorList>
    </citation>
    <scope>NUCLEOTIDE SEQUENCE</scope>
    <source>
        <strain evidence="2">GVMAG-S-ERX555967-131</strain>
    </source>
</reference>
<evidence type="ECO:0000256" key="1">
    <source>
        <dbReference type="SAM" id="Phobius"/>
    </source>
</evidence>
<feature type="transmembrane region" description="Helical" evidence="1">
    <location>
        <begin position="35"/>
        <end position="56"/>
    </location>
</feature>
<protein>
    <submittedName>
        <fullName evidence="2">Uncharacterized protein</fullName>
    </submittedName>
</protein>
<evidence type="ECO:0000313" key="2">
    <source>
        <dbReference type="EMBL" id="QHT37276.1"/>
    </source>
</evidence>
<keyword evidence="1" id="KW-0472">Membrane</keyword>
<name>A0A6C0F652_9ZZZZ</name>